<dbReference type="PANTHER" id="PTHR33240:SF8">
    <property type="entry name" value="OS03G0439900 PROTEIN"/>
    <property type="match status" value="1"/>
</dbReference>
<evidence type="ECO:0000313" key="5">
    <source>
        <dbReference type="Proteomes" id="UP001152523"/>
    </source>
</evidence>
<dbReference type="EMBL" id="CAMAPF010000208">
    <property type="protein sequence ID" value="CAH9113444.1"/>
    <property type="molecule type" value="Genomic_DNA"/>
</dbReference>
<evidence type="ECO:0000313" key="4">
    <source>
        <dbReference type="EMBL" id="CAH9113444.1"/>
    </source>
</evidence>
<reference evidence="4" key="1">
    <citation type="submission" date="2022-07" db="EMBL/GenBank/DDBJ databases">
        <authorList>
            <person name="Macas J."/>
            <person name="Novak P."/>
            <person name="Neumann P."/>
        </authorList>
    </citation>
    <scope>NUCLEOTIDE SEQUENCE</scope>
</reference>
<sequence length="853" mass="94965">MEGTNQLLIEFHQQLETVREEIRREMAERMALLQRENDVLRSQVQSAVSIASNSRPNRRSDLMNAATRLDLSVSPPSTTPPAASTDPVSLTLGLSPTPTGEPYSAVISQVIPYTPLVPATTPLANIPVCFFTESLRVRPNGLGLHAETQSIPMTTPYNTPTEPSIPQYRSRTSGDPGPSNSNPSTGVSSAPVGPSIPNYGDRGGGEATPSNFMQDARRSGHSVSFLEPHTQRLSIFDTSSTSTFSERRPEVIQVAGPTSSSPGPLHSDMEDQMSMFMEQMRQMQDKINGLPGVPPHLDRASRTCYAESPFSRHVTNVEIPRKFVAPAMKMFDGTSDPVEHVAQFKQRMLAVALTPDQREACMCRGFGTTLSGPALTWFVNLPNEGIDSFAELVDSFTQQFASSRTLEKQTSDLYRIIQQRDESLRDYFHRFNREKVSISRCDIPTTIEAFRRGLKNDSELYRELTKFLCRTFEDVQAITLAFIRLEEDLRAQPHADSYEGGHRKSSTSRRHDYRTGKPYAKAEERPVTAATHWLDDPDLPPVILDYCFNVSTLGLINSLEKLGEKVRWPKRTDKPVGKRDPSKHCDFDNDIGHNTEDCVTLRKEVAYLLTEIVSERTKALLGRTDKSSTKATRPPSPSAPCQVINFINGGSDLCGLTYSAAKRHAREYSRDKSLQVCQVERRRDDWRNTDIAFDESDMSDPMQPHHDTLVISLRVANFEVKRVLVDNGSTTNITTMWMLEQMGIKEDDITKSGSTLVGFNGEPSRTIGNISLPVYANGVNVQVKFDVVQDLPAYNMISGTPWLHQMGAIPSTYHQVIKFPTPWGVESIRGDLVVAKSCYQTAMKPTANPPTSA</sequence>
<dbReference type="CDD" id="cd00303">
    <property type="entry name" value="retropepsin_like"/>
    <property type="match status" value="1"/>
</dbReference>
<dbReference type="Proteomes" id="UP001152523">
    <property type="component" value="Unassembled WGS sequence"/>
</dbReference>
<keyword evidence="5" id="KW-1185">Reference proteome</keyword>
<dbReference type="Gene3D" id="2.40.70.10">
    <property type="entry name" value="Acid Proteases"/>
    <property type="match status" value="1"/>
</dbReference>
<feature type="region of interest" description="Disordered" evidence="2">
    <location>
        <begin position="239"/>
        <end position="265"/>
    </location>
</feature>
<gene>
    <name evidence="4" type="ORF">CEPIT_LOCUS20309</name>
</gene>
<keyword evidence="1" id="KW-0175">Coiled coil</keyword>
<feature type="domain" description="Retrotransposon gag" evidence="3">
    <location>
        <begin position="368"/>
        <end position="455"/>
    </location>
</feature>
<dbReference type="AlphaFoldDB" id="A0AAV0E2G2"/>
<feature type="compositionally biased region" description="Polar residues" evidence="2">
    <location>
        <begin position="147"/>
        <end position="171"/>
    </location>
</feature>
<feature type="coiled-coil region" evidence="1">
    <location>
        <begin position="8"/>
        <end position="43"/>
    </location>
</feature>
<evidence type="ECO:0000256" key="2">
    <source>
        <dbReference type="SAM" id="MobiDB-lite"/>
    </source>
</evidence>
<dbReference type="Pfam" id="PF03732">
    <property type="entry name" value="Retrotrans_gag"/>
    <property type="match status" value="1"/>
</dbReference>
<accession>A0AAV0E2G2</accession>
<dbReference type="PANTHER" id="PTHR33240">
    <property type="entry name" value="OS08G0508500 PROTEIN"/>
    <property type="match status" value="1"/>
</dbReference>
<name>A0AAV0E2G2_9ASTE</name>
<proteinExistence type="predicted"/>
<comment type="caution">
    <text evidence="4">The sequence shown here is derived from an EMBL/GenBank/DDBJ whole genome shotgun (WGS) entry which is preliminary data.</text>
</comment>
<feature type="region of interest" description="Disordered" evidence="2">
    <location>
        <begin position="494"/>
        <end position="515"/>
    </location>
</feature>
<protein>
    <recommendedName>
        <fullName evidence="3">Retrotransposon gag domain-containing protein</fullName>
    </recommendedName>
</protein>
<feature type="region of interest" description="Disordered" evidence="2">
    <location>
        <begin position="146"/>
        <end position="226"/>
    </location>
</feature>
<evidence type="ECO:0000259" key="3">
    <source>
        <dbReference type="Pfam" id="PF03732"/>
    </source>
</evidence>
<evidence type="ECO:0000256" key="1">
    <source>
        <dbReference type="SAM" id="Coils"/>
    </source>
</evidence>
<feature type="compositionally biased region" description="Low complexity" evidence="2">
    <location>
        <begin position="173"/>
        <end position="189"/>
    </location>
</feature>
<dbReference type="InterPro" id="IPR021109">
    <property type="entry name" value="Peptidase_aspartic_dom_sf"/>
</dbReference>
<organism evidence="4 5">
    <name type="scientific">Cuscuta epithymum</name>
    <dbReference type="NCBI Taxonomy" id="186058"/>
    <lineage>
        <taxon>Eukaryota</taxon>
        <taxon>Viridiplantae</taxon>
        <taxon>Streptophyta</taxon>
        <taxon>Embryophyta</taxon>
        <taxon>Tracheophyta</taxon>
        <taxon>Spermatophyta</taxon>
        <taxon>Magnoliopsida</taxon>
        <taxon>eudicotyledons</taxon>
        <taxon>Gunneridae</taxon>
        <taxon>Pentapetalae</taxon>
        <taxon>asterids</taxon>
        <taxon>lamiids</taxon>
        <taxon>Solanales</taxon>
        <taxon>Convolvulaceae</taxon>
        <taxon>Cuscuteae</taxon>
        <taxon>Cuscuta</taxon>
        <taxon>Cuscuta subgen. Cuscuta</taxon>
    </lineage>
</organism>
<dbReference type="InterPro" id="IPR005162">
    <property type="entry name" value="Retrotrans_gag_dom"/>
</dbReference>